<keyword evidence="1" id="KW-0812">Transmembrane</keyword>
<dbReference type="NCBIfam" id="TIGR00229">
    <property type="entry name" value="sensory_box"/>
    <property type="match status" value="1"/>
</dbReference>
<dbReference type="InterPro" id="IPR035965">
    <property type="entry name" value="PAS-like_dom_sf"/>
</dbReference>
<protein>
    <submittedName>
        <fullName evidence="6">Diguanylate cyclase (GGDEF)-like protein/PAS domain S-box-containing protein</fullName>
    </submittedName>
</protein>
<dbReference type="PROSITE" id="PS50883">
    <property type="entry name" value="EAL"/>
    <property type="match status" value="1"/>
</dbReference>
<dbReference type="Gene3D" id="3.30.70.270">
    <property type="match status" value="1"/>
</dbReference>
<evidence type="ECO:0000313" key="6">
    <source>
        <dbReference type="EMBL" id="MBB6218140.1"/>
    </source>
</evidence>
<dbReference type="PANTHER" id="PTHR44757:SF2">
    <property type="entry name" value="BIOFILM ARCHITECTURE MAINTENANCE PROTEIN MBAA"/>
    <property type="match status" value="1"/>
</dbReference>
<dbReference type="Pfam" id="PF00990">
    <property type="entry name" value="GGDEF"/>
    <property type="match status" value="1"/>
</dbReference>
<keyword evidence="1" id="KW-0472">Membrane</keyword>
<dbReference type="InterPro" id="IPR052155">
    <property type="entry name" value="Biofilm_reg_signaling"/>
</dbReference>
<feature type="domain" description="PAS" evidence="2">
    <location>
        <begin position="100"/>
        <end position="170"/>
    </location>
</feature>
<dbReference type="Pfam" id="PF01590">
    <property type="entry name" value="GAF"/>
    <property type="match status" value="1"/>
</dbReference>
<keyword evidence="1" id="KW-1133">Transmembrane helix</keyword>
<feature type="domain" description="EAL" evidence="4">
    <location>
        <begin position="703"/>
        <end position="957"/>
    </location>
</feature>
<dbReference type="InterPro" id="IPR000160">
    <property type="entry name" value="GGDEF_dom"/>
</dbReference>
<dbReference type="SMART" id="SM00091">
    <property type="entry name" value="PAS"/>
    <property type="match status" value="1"/>
</dbReference>
<dbReference type="CDD" id="cd00130">
    <property type="entry name" value="PAS"/>
    <property type="match status" value="1"/>
</dbReference>
<dbReference type="NCBIfam" id="TIGR00254">
    <property type="entry name" value="GGDEF"/>
    <property type="match status" value="1"/>
</dbReference>
<feature type="transmembrane region" description="Helical" evidence="1">
    <location>
        <begin position="32"/>
        <end position="53"/>
    </location>
</feature>
<dbReference type="SUPFAM" id="SSF55785">
    <property type="entry name" value="PYP-like sensor domain (PAS domain)"/>
    <property type="match status" value="2"/>
</dbReference>
<dbReference type="SMART" id="SM00086">
    <property type="entry name" value="PAC"/>
    <property type="match status" value="2"/>
</dbReference>
<dbReference type="FunFam" id="3.20.20.450:FF:000001">
    <property type="entry name" value="Cyclic di-GMP phosphodiesterase yahA"/>
    <property type="match status" value="1"/>
</dbReference>
<organism evidence="6 7">
    <name type="scientific">Anaerosolibacter carboniphilus</name>
    <dbReference type="NCBI Taxonomy" id="1417629"/>
    <lineage>
        <taxon>Bacteria</taxon>
        <taxon>Bacillati</taxon>
        <taxon>Bacillota</taxon>
        <taxon>Clostridia</taxon>
        <taxon>Peptostreptococcales</taxon>
        <taxon>Thermotaleaceae</taxon>
        <taxon>Anaerosolibacter</taxon>
    </lineage>
</organism>
<feature type="domain" description="GGDEF" evidence="5">
    <location>
        <begin position="561"/>
        <end position="694"/>
    </location>
</feature>
<dbReference type="SMART" id="SM00267">
    <property type="entry name" value="GGDEF"/>
    <property type="match status" value="1"/>
</dbReference>
<evidence type="ECO:0000313" key="7">
    <source>
        <dbReference type="Proteomes" id="UP000579281"/>
    </source>
</evidence>
<dbReference type="EMBL" id="JACHEN010000033">
    <property type="protein sequence ID" value="MBB6218140.1"/>
    <property type="molecule type" value="Genomic_DNA"/>
</dbReference>
<keyword evidence="7" id="KW-1185">Reference proteome</keyword>
<gene>
    <name evidence="6" type="ORF">HNQ80_004280</name>
</gene>
<dbReference type="InterPro" id="IPR029016">
    <property type="entry name" value="GAF-like_dom_sf"/>
</dbReference>
<comment type="caution">
    <text evidence="6">The sequence shown here is derived from an EMBL/GenBank/DDBJ whole genome shotgun (WGS) entry which is preliminary data.</text>
</comment>
<proteinExistence type="predicted"/>
<dbReference type="Gene3D" id="3.20.20.450">
    <property type="entry name" value="EAL domain"/>
    <property type="match status" value="1"/>
</dbReference>
<accession>A0A841L1T7</accession>
<dbReference type="Proteomes" id="UP000579281">
    <property type="component" value="Unassembled WGS sequence"/>
</dbReference>
<dbReference type="GO" id="GO:0006355">
    <property type="term" value="P:regulation of DNA-templated transcription"/>
    <property type="evidence" value="ECO:0007669"/>
    <property type="project" value="InterPro"/>
</dbReference>
<dbReference type="SUPFAM" id="SSF55073">
    <property type="entry name" value="Nucleotide cyclase"/>
    <property type="match status" value="1"/>
</dbReference>
<dbReference type="SUPFAM" id="SSF141868">
    <property type="entry name" value="EAL domain-like"/>
    <property type="match status" value="1"/>
</dbReference>
<dbReference type="InterPro" id="IPR000700">
    <property type="entry name" value="PAS-assoc_C"/>
</dbReference>
<reference evidence="6 7" key="1">
    <citation type="submission" date="2020-08" db="EMBL/GenBank/DDBJ databases">
        <title>Genomic Encyclopedia of Type Strains, Phase IV (KMG-IV): sequencing the most valuable type-strain genomes for metagenomic binning, comparative biology and taxonomic classification.</title>
        <authorList>
            <person name="Goeker M."/>
        </authorList>
    </citation>
    <scope>NUCLEOTIDE SEQUENCE [LARGE SCALE GENOMIC DNA]</scope>
    <source>
        <strain evidence="6 7">DSM 103526</strain>
    </source>
</reference>
<dbReference type="CDD" id="cd01948">
    <property type="entry name" value="EAL"/>
    <property type="match status" value="1"/>
</dbReference>
<dbReference type="InterPro" id="IPR029787">
    <property type="entry name" value="Nucleotide_cyclase"/>
</dbReference>
<dbReference type="InterPro" id="IPR043128">
    <property type="entry name" value="Rev_trsase/Diguanyl_cyclase"/>
</dbReference>
<dbReference type="InterPro" id="IPR003018">
    <property type="entry name" value="GAF"/>
</dbReference>
<dbReference type="InterPro" id="IPR001610">
    <property type="entry name" value="PAC"/>
</dbReference>
<dbReference type="Pfam" id="PF00989">
    <property type="entry name" value="PAS"/>
    <property type="match status" value="1"/>
</dbReference>
<dbReference type="FunFam" id="3.30.70.270:FF:000001">
    <property type="entry name" value="Diguanylate cyclase domain protein"/>
    <property type="match status" value="1"/>
</dbReference>
<name>A0A841L1T7_9FIRM</name>
<dbReference type="PROSITE" id="PS50112">
    <property type="entry name" value="PAS"/>
    <property type="match status" value="1"/>
</dbReference>
<dbReference type="InterPro" id="IPR001633">
    <property type="entry name" value="EAL_dom"/>
</dbReference>
<dbReference type="PROSITE" id="PS50887">
    <property type="entry name" value="GGDEF"/>
    <property type="match status" value="1"/>
</dbReference>
<dbReference type="Gene3D" id="3.30.450.20">
    <property type="entry name" value="PAS domain"/>
    <property type="match status" value="2"/>
</dbReference>
<evidence type="ECO:0000259" key="3">
    <source>
        <dbReference type="PROSITE" id="PS50113"/>
    </source>
</evidence>
<dbReference type="PANTHER" id="PTHR44757">
    <property type="entry name" value="DIGUANYLATE CYCLASE DGCP"/>
    <property type="match status" value="1"/>
</dbReference>
<dbReference type="InterPro" id="IPR035919">
    <property type="entry name" value="EAL_sf"/>
</dbReference>
<evidence type="ECO:0000256" key="1">
    <source>
        <dbReference type="SAM" id="Phobius"/>
    </source>
</evidence>
<dbReference type="PROSITE" id="PS50113">
    <property type="entry name" value="PAC"/>
    <property type="match status" value="1"/>
</dbReference>
<evidence type="ECO:0000259" key="5">
    <source>
        <dbReference type="PROSITE" id="PS50887"/>
    </source>
</evidence>
<dbReference type="SUPFAM" id="SSF55781">
    <property type="entry name" value="GAF domain-like"/>
    <property type="match status" value="1"/>
</dbReference>
<dbReference type="Pfam" id="PF00563">
    <property type="entry name" value="EAL"/>
    <property type="match status" value="1"/>
</dbReference>
<dbReference type="SMART" id="SM00065">
    <property type="entry name" value="GAF"/>
    <property type="match status" value="1"/>
</dbReference>
<dbReference type="SMART" id="SM00052">
    <property type="entry name" value="EAL"/>
    <property type="match status" value="1"/>
</dbReference>
<feature type="domain" description="PAC" evidence="3">
    <location>
        <begin position="174"/>
        <end position="226"/>
    </location>
</feature>
<dbReference type="Gene3D" id="3.30.450.40">
    <property type="match status" value="1"/>
</dbReference>
<dbReference type="InterPro" id="IPR013767">
    <property type="entry name" value="PAS_fold"/>
</dbReference>
<evidence type="ECO:0000259" key="4">
    <source>
        <dbReference type="PROSITE" id="PS50883"/>
    </source>
</evidence>
<evidence type="ECO:0000259" key="2">
    <source>
        <dbReference type="PROSITE" id="PS50112"/>
    </source>
</evidence>
<dbReference type="AlphaFoldDB" id="A0A841L1T7"/>
<sequence length="968" mass="111373">MMIKKDMKLSHTTNKDRNNCSNIIKFMIKHPFSVVISTVILIVLIEVTGYYMQNYLEKILPFAKVTFDVVIDSIFAIPILMISVYSIRQYLKVSENKMKAEEQYESVVNNIKEVVFQTDSNGLWVFLNPAWAEVTGYSVHESLGRNFIEFVYPEDREKNMALFQPLIKREKEYCRHEIRYLAKGREYCWIEVFARLTLDNAGNIVGTSGTLMDITKRKAMEQELMNKERLLQSVADATAILLTTMEQDQAFNKALEVLGKATMADRAYIFQNHFHSITKKEVVSEKYEWCNKNIEPIIDHPDLHEFSHERQGITRWYDILSSGNAINDHVCDLPVSEREALELKGVKTLVVVPIFVDNAFWGALGFHDCSQNREWTNSEIALLYTAAASIGGAIKRAEDEKQIQRLLRNDLKQTVQSLQNLVYKCKKNDKDEIYFTLFEGKLAEKFGLNTDMVFERKLSDIFREKTLKNIIDYFTNAFKGQMCHFELQYEGKTYYTSLSPIINHTQVVEVVGSAIDITDLKAAEEQIRYMAYYDTLTGLPNRAFFKEQLSFLISYAYRNNRMMAIMFLDLDRFKLINDTLGHAAGDELLKQTSIRLKQVVHEDDMIVRMGGDEFVIVFPEVFEEGNISRLAQKIIDVFREPFNINGHEIYVSTSIGISLYPYDGNDMDSLIKNADTAMYRAKEDGRNNYKFYTENMNKRALERLEMENNLRKALEKKELFIVYQPRINLKTSRLVGAEALLRWKQPTLGLVSPVEFIPVAEETGLIHPIGKWILYSACKQAKKWYDNGYSDFKVSVNISAVQFQKEGLVDIVREVLLETQLTPRMLELEITENTIMQNTERTVETIQELKEMGIEISIDDFGTGFSSLSYIKEFDSDNLKIDKSFIRDIGLSASNESIICAIISMAHSLGMSIIAEGVETIEQLEFLEDSDCDEVQGYLFSKPVSPEEFTALLHNRTIPTNPSNTYVG</sequence>
<dbReference type="CDD" id="cd01949">
    <property type="entry name" value="GGDEF"/>
    <property type="match status" value="1"/>
</dbReference>
<dbReference type="InterPro" id="IPR000014">
    <property type="entry name" value="PAS"/>
</dbReference>